<accession>A0A9W7DNJ1</accession>
<dbReference type="EMBL" id="BRXZ01003196">
    <property type="protein sequence ID" value="GMH49563.1"/>
    <property type="molecule type" value="Genomic_DNA"/>
</dbReference>
<keyword evidence="2" id="KW-0413">Isomerase</keyword>
<protein>
    <recommendedName>
        <fullName evidence="5">Aspartate racemase</fullName>
    </recommendedName>
</protein>
<dbReference type="Gene3D" id="3.40.50.1860">
    <property type="match status" value="2"/>
</dbReference>
<dbReference type="PANTHER" id="PTHR21198">
    <property type="entry name" value="GLUTAMATE RACEMASE"/>
    <property type="match status" value="1"/>
</dbReference>
<dbReference type="PROSITE" id="PS00924">
    <property type="entry name" value="ASP_GLU_RACEMASE_2"/>
    <property type="match status" value="1"/>
</dbReference>
<reference evidence="3" key="1">
    <citation type="submission" date="2022-07" db="EMBL/GenBank/DDBJ databases">
        <title>Genome analysis of Parmales, a sister group of diatoms, reveals the evolutionary specialization of diatoms from phago-mixotrophs to photoautotrophs.</title>
        <authorList>
            <person name="Ban H."/>
            <person name="Sato S."/>
            <person name="Yoshikawa S."/>
            <person name="Kazumasa Y."/>
            <person name="Nakamura Y."/>
            <person name="Ichinomiya M."/>
            <person name="Saitoh K."/>
            <person name="Sato N."/>
            <person name="Blanc-Mathieu R."/>
            <person name="Endo H."/>
            <person name="Kuwata A."/>
            <person name="Ogata H."/>
        </authorList>
    </citation>
    <scope>NUCLEOTIDE SEQUENCE</scope>
</reference>
<evidence type="ECO:0008006" key="5">
    <source>
        <dbReference type="Google" id="ProtNLM"/>
    </source>
</evidence>
<dbReference type="InterPro" id="IPR033134">
    <property type="entry name" value="Asp/Glu_racemase_AS_2"/>
</dbReference>
<gene>
    <name evidence="3" type="ORF">TrRE_jg2718</name>
</gene>
<sequence length="250" mass="27313">MDKHVGIIGGMGPDAGVEFFSLLIRKTREMTAASTDQDHIHVTLESNPKVANRNVAICEGEGVKECGDAMEAAARRLKLVECDFAVLVCNTAHYFQPSVIKGLSGTPFLSMIDVCLNNIEAHFAEMKSRSTVGILGGKGCMVGRVYQGALEKRGIEYFVLDEARQDKAMEAIYCVKQGKIGEARTTFKPLLDYMVSQGVKSVILGCTEIPIIIKEDFELPEGVKFFDSCDLLADTVVRVAKGLENLEDVL</sequence>
<dbReference type="SUPFAM" id="SSF53681">
    <property type="entry name" value="Aspartate/glutamate racemase"/>
    <property type="match status" value="2"/>
</dbReference>
<dbReference type="NCBIfam" id="TIGR00035">
    <property type="entry name" value="asp_race"/>
    <property type="match status" value="1"/>
</dbReference>
<evidence type="ECO:0000313" key="4">
    <source>
        <dbReference type="Proteomes" id="UP001165082"/>
    </source>
</evidence>
<dbReference type="InterPro" id="IPR001920">
    <property type="entry name" value="Asp/Glu_race"/>
</dbReference>
<dbReference type="Proteomes" id="UP001165082">
    <property type="component" value="Unassembled WGS sequence"/>
</dbReference>
<evidence type="ECO:0000256" key="2">
    <source>
        <dbReference type="ARBA" id="ARBA00023235"/>
    </source>
</evidence>
<comment type="caution">
    <text evidence="3">The sequence shown here is derived from an EMBL/GenBank/DDBJ whole genome shotgun (WGS) entry which is preliminary data.</text>
</comment>
<organism evidence="3 4">
    <name type="scientific">Triparma retinervis</name>
    <dbReference type="NCBI Taxonomy" id="2557542"/>
    <lineage>
        <taxon>Eukaryota</taxon>
        <taxon>Sar</taxon>
        <taxon>Stramenopiles</taxon>
        <taxon>Ochrophyta</taxon>
        <taxon>Bolidophyceae</taxon>
        <taxon>Parmales</taxon>
        <taxon>Triparmaceae</taxon>
        <taxon>Triparma</taxon>
    </lineage>
</organism>
<dbReference type="InterPro" id="IPR004380">
    <property type="entry name" value="Asp_race"/>
</dbReference>
<dbReference type="OrthoDB" id="187836at2759"/>
<keyword evidence="4" id="KW-1185">Reference proteome</keyword>
<evidence type="ECO:0000256" key="1">
    <source>
        <dbReference type="ARBA" id="ARBA00007847"/>
    </source>
</evidence>
<evidence type="ECO:0000313" key="3">
    <source>
        <dbReference type="EMBL" id="GMH49563.1"/>
    </source>
</evidence>
<dbReference type="AlphaFoldDB" id="A0A9W7DNJ1"/>
<dbReference type="GO" id="GO:0047661">
    <property type="term" value="F:amino-acid racemase activity"/>
    <property type="evidence" value="ECO:0007669"/>
    <property type="project" value="InterPro"/>
</dbReference>
<dbReference type="PANTHER" id="PTHR21198:SF7">
    <property type="entry name" value="ASPARTATE-GLUTAMATE RACEMASE FAMILY"/>
    <property type="match status" value="1"/>
</dbReference>
<proteinExistence type="inferred from homology"/>
<dbReference type="InterPro" id="IPR015942">
    <property type="entry name" value="Asp/Glu/hydantoin_racemase"/>
</dbReference>
<dbReference type="Pfam" id="PF01177">
    <property type="entry name" value="Asp_Glu_race"/>
    <property type="match status" value="1"/>
</dbReference>
<name>A0A9W7DNJ1_9STRA</name>
<comment type="similarity">
    <text evidence="1">Belongs to the aspartate/glutamate racemases family.</text>
</comment>